<reference evidence="1" key="1">
    <citation type="journal article" date="2020" name="Microbiol. Resour. Announc.">
        <title>Complete Genome Sequence of Novel Psychrotolerant Legionella Strain TUM19329, Isolated from Antarctic Lake Sediment.</title>
        <authorList>
            <person name="Shimada S."/>
            <person name="Nakai R."/>
            <person name="Aoki K."/>
            <person name="Shimoeda N."/>
            <person name="Ohno G."/>
            <person name="Miyazaki Y."/>
            <person name="Kudoh S."/>
            <person name="Imura S."/>
            <person name="Watanabe K."/>
            <person name="Ishii Y."/>
            <person name="Tateda K."/>
        </authorList>
    </citation>
    <scope>NUCLEOTIDE SEQUENCE [LARGE SCALE GENOMIC DNA]</scope>
    <source>
        <strain evidence="1">TUM19329</strain>
    </source>
</reference>
<organism evidence="1 2">
    <name type="scientific">Legionella antarctica</name>
    <dbReference type="NCBI Taxonomy" id="2708020"/>
    <lineage>
        <taxon>Bacteria</taxon>
        <taxon>Pseudomonadati</taxon>
        <taxon>Pseudomonadota</taxon>
        <taxon>Gammaproteobacteria</taxon>
        <taxon>Legionellales</taxon>
        <taxon>Legionellaceae</taxon>
        <taxon>Legionella</taxon>
    </lineage>
</organism>
<accession>A0A6F8T456</accession>
<name>A0A6F8T456_9GAMM</name>
<evidence type="ECO:0008006" key="3">
    <source>
        <dbReference type="Google" id="ProtNLM"/>
    </source>
</evidence>
<dbReference type="InterPro" id="IPR021268">
    <property type="entry name" value="DUF2845"/>
</dbReference>
<gene>
    <name evidence="1" type="ORF">TUM19329_15900</name>
</gene>
<sequence length="117" mass="13412">MSELFKLQLRDLMLVRKCLQALFISISFLSTANAKRCGEKLVYAGDSEFDVFSKCGEPLNKQIYDQPVPQYNTYGYQIGVINNSVSKWIYQKSPAEFQYELIFDAGVLKEINANRNP</sequence>
<dbReference type="EMBL" id="AP022839">
    <property type="protein sequence ID" value="BCA95229.1"/>
    <property type="molecule type" value="Genomic_DNA"/>
</dbReference>
<dbReference type="KEGG" id="lant:TUM19329_15900"/>
<dbReference type="Pfam" id="PF11006">
    <property type="entry name" value="DUF2845"/>
    <property type="match status" value="1"/>
</dbReference>
<proteinExistence type="predicted"/>
<evidence type="ECO:0000313" key="2">
    <source>
        <dbReference type="Proteomes" id="UP000502894"/>
    </source>
</evidence>
<dbReference type="AlphaFoldDB" id="A0A6F8T456"/>
<protein>
    <recommendedName>
        <fullName evidence="3">DUF2845 domain-containing protein</fullName>
    </recommendedName>
</protein>
<evidence type="ECO:0000313" key="1">
    <source>
        <dbReference type="EMBL" id="BCA95229.1"/>
    </source>
</evidence>
<keyword evidence="2" id="KW-1185">Reference proteome</keyword>
<dbReference type="RefSeq" id="WP_226905607.1">
    <property type="nucleotide sequence ID" value="NZ_AP022839.1"/>
</dbReference>
<dbReference type="Proteomes" id="UP000502894">
    <property type="component" value="Chromosome"/>
</dbReference>